<evidence type="ECO:0000313" key="3">
    <source>
        <dbReference type="Proteomes" id="UP000186607"/>
    </source>
</evidence>
<dbReference type="GO" id="GO:0016787">
    <property type="term" value="F:hydrolase activity"/>
    <property type="evidence" value="ECO:0007669"/>
    <property type="project" value="UniProtKB-KW"/>
</dbReference>
<keyword evidence="3" id="KW-1185">Reference proteome</keyword>
<dbReference type="CDD" id="cd07344">
    <property type="entry name" value="M48_yhfN_like"/>
    <property type="match status" value="1"/>
</dbReference>
<dbReference type="PANTHER" id="PTHR30399:SF1">
    <property type="entry name" value="UTP PYROPHOSPHATASE"/>
    <property type="match status" value="1"/>
</dbReference>
<gene>
    <name evidence="2" type="ORF">BOO71_0000871</name>
</gene>
<protein>
    <submittedName>
        <fullName evidence="2">Metal-dependent hydrolase</fullName>
    </submittedName>
</protein>
<dbReference type="Pfam" id="PF01863">
    <property type="entry name" value="YgjP-like"/>
    <property type="match status" value="1"/>
</dbReference>
<proteinExistence type="predicted"/>
<accession>A0A1U7P4K4</accession>
<sequence length="235" mass="26974">MGMSAQLPTQWTISGVPVTVKRSLRRRTVALQVRDGAVTIHAPVHVPVAFLEDFLDSRREWVEHHLMRYAARPSAACRTGRQEYTDGAPFLFLGELLTLRLVWSDKTPLRVENDLFLPVEIPEQALEEWVRAACLPPYTALLRYYAQVLGAGDRLGTVRVSKTTTRWGSCSSRGDIRLHWKLSRAPLEVLHYVALHEAAHLLEMNHSPRYWAHVARVMPGWQMHRRWLKENGQTL</sequence>
<dbReference type="EMBL" id="MSTI01000009">
    <property type="protein sequence ID" value="OLV20090.1"/>
    <property type="molecule type" value="Genomic_DNA"/>
</dbReference>
<dbReference type="PANTHER" id="PTHR30399">
    <property type="entry name" value="UNCHARACTERIZED PROTEIN YGJP"/>
    <property type="match status" value="1"/>
</dbReference>
<dbReference type="Gene3D" id="3.30.2010.10">
    <property type="entry name" value="Metalloproteases ('zincins'), catalytic domain"/>
    <property type="match status" value="1"/>
</dbReference>
<feature type="domain" description="YgjP-like metallopeptidase" evidence="1">
    <location>
        <begin position="27"/>
        <end position="231"/>
    </location>
</feature>
<keyword evidence="2" id="KW-0378">Hydrolase</keyword>
<comment type="caution">
    <text evidence="2">The sequence shown here is derived from an EMBL/GenBank/DDBJ whole genome shotgun (WGS) entry which is preliminary data.</text>
</comment>
<dbReference type="STRING" id="249408.BOO71_0000871"/>
<dbReference type="Proteomes" id="UP000186607">
    <property type="component" value="Unassembled WGS sequence"/>
</dbReference>
<organism evidence="2 3">
    <name type="scientific">Deinococcus marmoris</name>
    <dbReference type="NCBI Taxonomy" id="249408"/>
    <lineage>
        <taxon>Bacteria</taxon>
        <taxon>Thermotogati</taxon>
        <taxon>Deinococcota</taxon>
        <taxon>Deinococci</taxon>
        <taxon>Deinococcales</taxon>
        <taxon>Deinococcaceae</taxon>
        <taxon>Deinococcus</taxon>
    </lineage>
</organism>
<evidence type="ECO:0000313" key="2">
    <source>
        <dbReference type="EMBL" id="OLV20090.1"/>
    </source>
</evidence>
<dbReference type="InterPro" id="IPR053136">
    <property type="entry name" value="UTP_pyrophosphatase-like"/>
</dbReference>
<name>A0A1U7P4K4_9DEIO</name>
<evidence type="ECO:0000259" key="1">
    <source>
        <dbReference type="Pfam" id="PF01863"/>
    </source>
</evidence>
<reference evidence="2 3" key="1">
    <citation type="submission" date="2017-01" db="EMBL/GenBank/DDBJ databases">
        <title>Genome Analysis of Deinococcus marmoris KOPRI26562.</title>
        <authorList>
            <person name="Kim J.H."/>
            <person name="Oh H.-M."/>
        </authorList>
    </citation>
    <scope>NUCLEOTIDE SEQUENCE [LARGE SCALE GENOMIC DNA]</scope>
    <source>
        <strain evidence="2 3">KOPRI26562</strain>
    </source>
</reference>
<dbReference type="AlphaFoldDB" id="A0A1U7P4K4"/>
<dbReference type="InterPro" id="IPR002725">
    <property type="entry name" value="YgjP-like_metallopeptidase"/>
</dbReference>